<dbReference type="EMBL" id="CP078075">
    <property type="protein sequence ID" value="WDM45692.1"/>
    <property type="molecule type" value="Genomic_DNA"/>
</dbReference>
<gene>
    <name evidence="2" type="ORF">KV395_04270</name>
</gene>
<reference evidence="2 3" key="1">
    <citation type="submission" date="2021-06" db="EMBL/GenBank/DDBJ databases">
        <title>Genome-based taxonomic framework of Microbacterium strains isolated from marine environment, the description of four new species and reclassification of four preexisting species.</title>
        <authorList>
            <person name="Lee S.D."/>
            <person name="Kim S.-M."/>
            <person name="Byeon Y.-S."/>
            <person name="Yang H.L."/>
            <person name="Kim I.S."/>
        </authorList>
    </citation>
    <scope>NUCLEOTIDE SEQUENCE [LARGE SCALE GENOMIC DNA]</scope>
    <source>
        <strain evidence="2 3">KACC 14465</strain>
    </source>
</reference>
<feature type="region of interest" description="Disordered" evidence="1">
    <location>
        <begin position="1"/>
        <end position="22"/>
    </location>
</feature>
<sequence>MMSTHTPAMALDTGTSSDAEETLSLAAKERVAAAITVILTESGALTDEQIVEKYNARALAHSSVPQVTAQRIRTARAKLVRIGHVRDAGELAYSRLGNRATAWTLS</sequence>
<proteinExistence type="predicted"/>
<keyword evidence="3" id="KW-1185">Reference proteome</keyword>
<evidence type="ECO:0000313" key="3">
    <source>
        <dbReference type="Proteomes" id="UP001215097"/>
    </source>
</evidence>
<evidence type="ECO:0000256" key="1">
    <source>
        <dbReference type="SAM" id="MobiDB-lite"/>
    </source>
</evidence>
<evidence type="ECO:0000313" key="2">
    <source>
        <dbReference type="EMBL" id="WDM45692.1"/>
    </source>
</evidence>
<organism evidence="2 3">
    <name type="scientific">Microbacterium luteolum</name>
    <name type="common">Aureobacterium luteolum</name>
    <dbReference type="NCBI Taxonomy" id="69367"/>
    <lineage>
        <taxon>Bacteria</taxon>
        <taxon>Bacillati</taxon>
        <taxon>Actinomycetota</taxon>
        <taxon>Actinomycetes</taxon>
        <taxon>Micrococcales</taxon>
        <taxon>Microbacteriaceae</taxon>
        <taxon>Microbacterium</taxon>
    </lineage>
</organism>
<dbReference type="Proteomes" id="UP001215097">
    <property type="component" value="Chromosome"/>
</dbReference>
<accession>A0ABY7XUI9</accession>
<name>A0ABY7XUI9_MICLT</name>
<protein>
    <submittedName>
        <fullName evidence="2">Uncharacterized protein</fullName>
    </submittedName>
</protein>